<gene>
    <name evidence="1" type="ORF">GCM10010136_09900</name>
</gene>
<dbReference type="EMBL" id="BMZO01000003">
    <property type="protein sequence ID" value="GHC66649.1"/>
    <property type="molecule type" value="Genomic_DNA"/>
</dbReference>
<dbReference type="Proteomes" id="UP000641137">
    <property type="component" value="Unassembled WGS sequence"/>
</dbReference>
<dbReference type="InterPro" id="IPR053745">
    <property type="entry name" value="Viral_Tail_Comp_sf"/>
</dbReference>
<organism evidence="1 2">
    <name type="scientific">Limoniibacter endophyticus</name>
    <dbReference type="NCBI Taxonomy" id="1565040"/>
    <lineage>
        <taxon>Bacteria</taxon>
        <taxon>Pseudomonadati</taxon>
        <taxon>Pseudomonadota</taxon>
        <taxon>Alphaproteobacteria</taxon>
        <taxon>Hyphomicrobiales</taxon>
        <taxon>Bartonellaceae</taxon>
        <taxon>Limoniibacter</taxon>
    </lineage>
</organism>
<proteinExistence type="predicted"/>
<reference evidence="1" key="2">
    <citation type="submission" date="2020-09" db="EMBL/GenBank/DDBJ databases">
        <authorList>
            <person name="Sun Q."/>
            <person name="Kim S."/>
        </authorList>
    </citation>
    <scope>NUCLEOTIDE SEQUENCE</scope>
    <source>
        <strain evidence="1">KCTC 42097</strain>
    </source>
</reference>
<dbReference type="RefSeq" id="WP_189488510.1">
    <property type="nucleotide sequence ID" value="NZ_BMZO01000003.1"/>
</dbReference>
<evidence type="ECO:0000313" key="2">
    <source>
        <dbReference type="Proteomes" id="UP000641137"/>
    </source>
</evidence>
<dbReference type="InterPro" id="IPR021508">
    <property type="entry name" value="Gp17-like"/>
</dbReference>
<dbReference type="Gene3D" id="3.30.2000.30">
    <property type="match status" value="1"/>
</dbReference>
<protein>
    <recommendedName>
        <fullName evidence="3">DUF3168 domain-containing protein</fullName>
    </recommendedName>
</protein>
<accession>A0A8J3GHJ2</accession>
<keyword evidence="2" id="KW-1185">Reference proteome</keyword>
<sequence>MSEPSLSAQKLLVDTLRARPALTALVPAANIFDRNTLPEVFPCIIIGEGQTVGDDNECMSLSEVNMTLHVWTTEPGMALCKMIAGEIRRAVKNLSALVDGIALDAFFQDTNFMRGKTGDNAHGVVTIKFLADDTVAI</sequence>
<name>A0A8J3GHJ2_9HYPH</name>
<comment type="caution">
    <text evidence="1">The sequence shown here is derived from an EMBL/GenBank/DDBJ whole genome shotgun (WGS) entry which is preliminary data.</text>
</comment>
<evidence type="ECO:0000313" key="1">
    <source>
        <dbReference type="EMBL" id="GHC66649.1"/>
    </source>
</evidence>
<reference evidence="1" key="1">
    <citation type="journal article" date="2014" name="Int. J. Syst. Evol. Microbiol.">
        <title>Complete genome sequence of Corynebacterium casei LMG S-19264T (=DSM 44701T), isolated from a smear-ripened cheese.</title>
        <authorList>
            <consortium name="US DOE Joint Genome Institute (JGI-PGF)"/>
            <person name="Walter F."/>
            <person name="Albersmeier A."/>
            <person name="Kalinowski J."/>
            <person name="Ruckert C."/>
        </authorList>
    </citation>
    <scope>NUCLEOTIDE SEQUENCE</scope>
    <source>
        <strain evidence="1">KCTC 42097</strain>
    </source>
</reference>
<dbReference type="AlphaFoldDB" id="A0A8J3GHJ2"/>
<dbReference type="Pfam" id="PF11367">
    <property type="entry name" value="Tail_completion_gp17"/>
    <property type="match status" value="1"/>
</dbReference>
<evidence type="ECO:0008006" key="3">
    <source>
        <dbReference type="Google" id="ProtNLM"/>
    </source>
</evidence>